<dbReference type="Pfam" id="PF14171">
    <property type="entry name" value="SpoIISA_toxin"/>
    <property type="match status" value="1"/>
</dbReference>
<keyword evidence="1" id="KW-0812">Transmembrane</keyword>
<accession>A0ABT8NGP8</accession>
<comment type="caution">
    <text evidence="2">The sequence shown here is derived from an EMBL/GenBank/DDBJ whole genome shotgun (WGS) entry which is preliminary data.</text>
</comment>
<evidence type="ECO:0000313" key="2">
    <source>
        <dbReference type="EMBL" id="MDN7246938.1"/>
    </source>
</evidence>
<keyword evidence="1" id="KW-0472">Membrane</keyword>
<name>A0ABT8NGP8_9BACL</name>
<organism evidence="2 3">
    <name type="scientific">Planococcus shenhongbingii</name>
    <dbReference type="NCBI Taxonomy" id="3058398"/>
    <lineage>
        <taxon>Bacteria</taxon>
        <taxon>Bacillati</taxon>
        <taxon>Bacillota</taxon>
        <taxon>Bacilli</taxon>
        <taxon>Bacillales</taxon>
        <taxon>Caryophanaceae</taxon>
        <taxon>Planococcus</taxon>
    </lineage>
</organism>
<dbReference type="Proteomes" id="UP001172142">
    <property type="component" value="Unassembled WGS sequence"/>
</dbReference>
<keyword evidence="3" id="KW-1185">Reference proteome</keyword>
<dbReference type="RefSeq" id="WP_301857285.1">
    <property type="nucleotide sequence ID" value="NZ_JAUJWU010000005.1"/>
</dbReference>
<reference evidence="2 3" key="1">
    <citation type="submission" date="2023-07" db="EMBL/GenBank/DDBJ databases">
        <title>Novel species in genus Planococcus.</title>
        <authorList>
            <person name="Ning S."/>
        </authorList>
    </citation>
    <scope>NUCLEOTIDE SEQUENCE [LARGE SCALE GENOMIC DNA]</scope>
    <source>
        <strain evidence="2 3">N017</strain>
    </source>
</reference>
<proteinExistence type="predicted"/>
<dbReference type="EMBL" id="JAUJWU010000005">
    <property type="protein sequence ID" value="MDN7246938.1"/>
    <property type="molecule type" value="Genomic_DNA"/>
</dbReference>
<keyword evidence="1" id="KW-1133">Transmembrane helix</keyword>
<protein>
    <submittedName>
        <fullName evidence="2">Type II toxin-antitoxin system SpoIISA family toxin</fullName>
    </submittedName>
</protein>
<gene>
    <name evidence="2" type="ORF">QWY13_15765</name>
</gene>
<evidence type="ECO:0000313" key="3">
    <source>
        <dbReference type="Proteomes" id="UP001172142"/>
    </source>
</evidence>
<dbReference type="InterPro" id="IPR025940">
    <property type="entry name" value="SpoIISA_toxin"/>
</dbReference>
<feature type="transmembrane region" description="Helical" evidence="1">
    <location>
        <begin position="53"/>
        <end position="71"/>
    </location>
</feature>
<sequence length="281" mass="32864">MSVKDFFSMLWNFLSNPIVLVVLMALFLMVTFVIFLFKTETYYNNLLSFRKGFYLFFVSLLCILLIDQTIAVSDWQLLLQLAGVAIFLDLALFQTPDITKIWNAEFKQGEYTLKTLSENKRILRNNTTKVLAFHNVVAYTDNHLVSMNPPQNWAEYQERLRAYFSEYTDKMQLQVHLREVDTTTDDDELKRSMNQSLTDIIRYHGMLSVDVEQQEQWITRLEDGHEVEITSDLGETIVVMPYFGYHYNFLLSVVGKGEIKANGVDASHLMNMAYILDWWLP</sequence>
<feature type="transmembrane region" description="Helical" evidence="1">
    <location>
        <begin position="18"/>
        <end position="37"/>
    </location>
</feature>
<evidence type="ECO:0000256" key="1">
    <source>
        <dbReference type="SAM" id="Phobius"/>
    </source>
</evidence>